<evidence type="ECO:0000313" key="5">
    <source>
        <dbReference type="Proteomes" id="UP000258613"/>
    </source>
</evidence>
<accession>A0A346PN23</accession>
<gene>
    <name evidence="4" type="ORF">AArcMg_0897</name>
</gene>
<dbReference type="Proteomes" id="UP000258613">
    <property type="component" value="Chromosome"/>
</dbReference>
<dbReference type="RefSeq" id="WP_117367690.1">
    <property type="nucleotide sequence ID" value="NZ_CP027033.1"/>
</dbReference>
<feature type="transmembrane region" description="Helical" evidence="1">
    <location>
        <begin position="23"/>
        <end position="42"/>
    </location>
</feature>
<keyword evidence="1" id="KW-0472">Membrane</keyword>
<proteinExistence type="predicted"/>
<reference evidence="5" key="1">
    <citation type="submission" date="2018-02" db="EMBL/GenBank/DDBJ databases">
        <title>Phenotypic and genomic properties of facultatively anaerobic sulfur-reducing natronoarchaea from hypersaline soda lakes.</title>
        <authorList>
            <person name="Sorokin D.Y."/>
            <person name="Kublanov I.V."/>
            <person name="Roman P."/>
            <person name="Sinninghe Damste J.S."/>
            <person name="Golyshin P.N."/>
            <person name="Rojo D."/>
            <person name="Ciordia S."/>
            <person name="Mena M.D.C."/>
            <person name="Ferrer M."/>
            <person name="Messina E."/>
            <person name="Smedile F."/>
            <person name="La Spada G."/>
            <person name="La Cono V."/>
            <person name="Yakimov M.M."/>
        </authorList>
    </citation>
    <scope>NUCLEOTIDE SEQUENCE [LARGE SCALE GENOMIC DNA]</scope>
    <source>
        <strain evidence="5">AArc-Mg</strain>
    </source>
</reference>
<dbReference type="GeneID" id="37641391"/>
<dbReference type="InterPro" id="IPR058775">
    <property type="entry name" value="DUF8054_M"/>
</dbReference>
<feature type="transmembrane region" description="Helical" evidence="1">
    <location>
        <begin position="48"/>
        <end position="67"/>
    </location>
</feature>
<keyword evidence="1" id="KW-1133">Transmembrane helix</keyword>
<organism evidence="4 5">
    <name type="scientific">Natrarchaeobaculum sulfurireducens</name>
    <dbReference type="NCBI Taxonomy" id="2044521"/>
    <lineage>
        <taxon>Archaea</taxon>
        <taxon>Methanobacteriati</taxon>
        <taxon>Methanobacteriota</taxon>
        <taxon>Stenosarchaea group</taxon>
        <taxon>Halobacteria</taxon>
        <taxon>Halobacteriales</taxon>
        <taxon>Natrialbaceae</taxon>
        <taxon>Natrarchaeobaculum</taxon>
    </lineage>
</organism>
<evidence type="ECO:0000259" key="2">
    <source>
        <dbReference type="Pfam" id="PF26236"/>
    </source>
</evidence>
<dbReference type="Pfam" id="PF26236">
    <property type="entry name" value="DUF8054_N"/>
    <property type="match status" value="1"/>
</dbReference>
<protein>
    <submittedName>
        <fullName evidence="4">Uncharacterized protein</fullName>
    </submittedName>
</protein>
<dbReference type="EMBL" id="CP027033">
    <property type="protein sequence ID" value="AXR80918.1"/>
    <property type="molecule type" value="Genomic_DNA"/>
</dbReference>
<feature type="domain" description="DUF8054" evidence="3">
    <location>
        <begin position="105"/>
        <end position="221"/>
    </location>
</feature>
<keyword evidence="1" id="KW-0812">Transmembrane</keyword>
<sequence>MLASVSAAFESVRRPEFTGNNRCVPCTAFHVSLAVALSILLAIVTTPFVATVAFVGFVTVIYFRGYLFPGTPRLAKRLVLRRPRRSSGATTDNSDAVTAVDGDRLESLVRSLDVVDDRGPAGYRLEPEFRDAWHDRIDEIRATNSRLEVLSTQLGLDPDRVVLEVTSSGFAANYGRNRIGCWPSEAALLADLAATPELEARAPRWRTLGAEERSALLAELRGLLERCPNCNGTLERVGPAADSCGSTATRGANGCRVCGSRLVERHEGIRRAPRP</sequence>
<dbReference type="Pfam" id="PF26238">
    <property type="entry name" value="DUF8054_M"/>
    <property type="match status" value="1"/>
</dbReference>
<dbReference type="KEGG" id="nag:AArcMg_0897"/>
<keyword evidence="5" id="KW-1185">Reference proteome</keyword>
<evidence type="ECO:0000256" key="1">
    <source>
        <dbReference type="SAM" id="Phobius"/>
    </source>
</evidence>
<evidence type="ECO:0000259" key="3">
    <source>
        <dbReference type="Pfam" id="PF26238"/>
    </source>
</evidence>
<name>A0A346PN23_9EURY</name>
<evidence type="ECO:0000313" key="4">
    <source>
        <dbReference type="EMBL" id="AXR80918.1"/>
    </source>
</evidence>
<feature type="domain" description="DUF8054" evidence="2">
    <location>
        <begin position="10"/>
        <end position="85"/>
    </location>
</feature>
<dbReference type="InterPro" id="IPR058674">
    <property type="entry name" value="DUF8054_N"/>
</dbReference>
<dbReference type="AlphaFoldDB" id="A0A346PN23"/>
<dbReference type="OrthoDB" id="292134at2157"/>